<evidence type="ECO:0000259" key="7">
    <source>
        <dbReference type="PROSITE" id="PS50850"/>
    </source>
</evidence>
<dbReference type="PANTHER" id="PTHR23501:SF199">
    <property type="entry name" value="MFS EFFLUX TRANSPORTER INPD-RELATED"/>
    <property type="match status" value="1"/>
</dbReference>
<organism evidence="8 9">
    <name type="scientific">Aspergillus novofumigatus (strain IBT 16806)</name>
    <dbReference type="NCBI Taxonomy" id="1392255"/>
    <lineage>
        <taxon>Eukaryota</taxon>
        <taxon>Fungi</taxon>
        <taxon>Dikarya</taxon>
        <taxon>Ascomycota</taxon>
        <taxon>Pezizomycotina</taxon>
        <taxon>Eurotiomycetes</taxon>
        <taxon>Eurotiomycetidae</taxon>
        <taxon>Eurotiales</taxon>
        <taxon>Aspergillaceae</taxon>
        <taxon>Aspergillus</taxon>
        <taxon>Aspergillus subgen. Fumigati</taxon>
    </lineage>
</organism>
<feature type="transmembrane region" description="Helical" evidence="5">
    <location>
        <begin position="352"/>
        <end position="372"/>
    </location>
</feature>
<dbReference type="InterPro" id="IPR036259">
    <property type="entry name" value="MFS_trans_sf"/>
</dbReference>
<comment type="caution">
    <text evidence="8">The sequence shown here is derived from an EMBL/GenBank/DDBJ whole genome shotgun (WGS) entry which is preliminary data.</text>
</comment>
<dbReference type="OMA" id="WPIYFQS"/>
<evidence type="ECO:0000256" key="2">
    <source>
        <dbReference type="ARBA" id="ARBA00022692"/>
    </source>
</evidence>
<evidence type="ECO:0000313" key="8">
    <source>
        <dbReference type="EMBL" id="PKX94850.1"/>
    </source>
</evidence>
<dbReference type="SUPFAM" id="SSF103473">
    <property type="entry name" value="MFS general substrate transporter"/>
    <property type="match status" value="1"/>
</dbReference>
<keyword evidence="4 5" id="KW-0472">Membrane</keyword>
<feature type="transmembrane region" description="Helical" evidence="5">
    <location>
        <begin position="122"/>
        <end position="144"/>
    </location>
</feature>
<dbReference type="EMBL" id="MSZS01000003">
    <property type="protein sequence ID" value="PKX94850.1"/>
    <property type="molecule type" value="Genomic_DNA"/>
</dbReference>
<feature type="transmembrane region" description="Helical" evidence="5">
    <location>
        <begin position="466"/>
        <end position="484"/>
    </location>
</feature>
<keyword evidence="6" id="KW-0732">Signal</keyword>
<feature type="transmembrane region" description="Helical" evidence="5">
    <location>
        <begin position="282"/>
        <end position="301"/>
    </location>
</feature>
<comment type="subcellular location">
    <subcellularLocation>
        <location evidence="1">Membrane</location>
        <topology evidence="1">Multi-pass membrane protein</topology>
    </subcellularLocation>
</comment>
<evidence type="ECO:0000313" key="9">
    <source>
        <dbReference type="Proteomes" id="UP000234474"/>
    </source>
</evidence>
<feature type="transmembrane region" description="Helical" evidence="5">
    <location>
        <begin position="82"/>
        <end position="110"/>
    </location>
</feature>
<dbReference type="FunFam" id="1.20.1250.20:FF:000196">
    <property type="entry name" value="MFS toxin efflux pump (AflT)"/>
    <property type="match status" value="1"/>
</dbReference>
<dbReference type="OrthoDB" id="10021397at2759"/>
<feature type="transmembrane region" description="Helical" evidence="5">
    <location>
        <begin position="209"/>
        <end position="230"/>
    </location>
</feature>
<accession>A0A2I1CB52</accession>
<feature type="transmembrane region" description="Helical" evidence="5">
    <location>
        <begin position="177"/>
        <end position="202"/>
    </location>
</feature>
<evidence type="ECO:0000256" key="4">
    <source>
        <dbReference type="ARBA" id="ARBA00023136"/>
    </source>
</evidence>
<dbReference type="InterPro" id="IPR011701">
    <property type="entry name" value="MFS"/>
</dbReference>
<feature type="domain" description="Major facilitator superfamily (MFS) profile" evidence="7">
    <location>
        <begin position="87"/>
        <end position="565"/>
    </location>
</feature>
<dbReference type="PANTHER" id="PTHR23501">
    <property type="entry name" value="MAJOR FACILITATOR SUPERFAMILY"/>
    <property type="match status" value="1"/>
</dbReference>
<feature type="transmembrane region" description="Helical" evidence="5">
    <location>
        <begin position="542"/>
        <end position="560"/>
    </location>
</feature>
<feature type="chain" id="PRO_5014197563" evidence="6">
    <location>
        <begin position="24"/>
        <end position="583"/>
    </location>
</feature>
<dbReference type="AlphaFoldDB" id="A0A2I1CB52"/>
<feature type="transmembrane region" description="Helical" evidence="5">
    <location>
        <begin position="242"/>
        <end position="262"/>
    </location>
</feature>
<evidence type="ECO:0000256" key="1">
    <source>
        <dbReference type="ARBA" id="ARBA00004141"/>
    </source>
</evidence>
<feature type="transmembrane region" description="Helical" evidence="5">
    <location>
        <begin position="435"/>
        <end position="460"/>
    </location>
</feature>
<feature type="transmembrane region" description="Helical" evidence="5">
    <location>
        <begin position="392"/>
        <end position="414"/>
    </location>
</feature>
<dbReference type="PROSITE" id="PS50850">
    <property type="entry name" value="MFS"/>
    <property type="match status" value="1"/>
</dbReference>
<evidence type="ECO:0000256" key="6">
    <source>
        <dbReference type="SAM" id="SignalP"/>
    </source>
</evidence>
<proteinExistence type="predicted"/>
<dbReference type="InterPro" id="IPR020846">
    <property type="entry name" value="MFS_dom"/>
</dbReference>
<keyword evidence="3 5" id="KW-1133">Transmembrane helix</keyword>
<dbReference type="Pfam" id="PF07690">
    <property type="entry name" value="MFS_1"/>
    <property type="match status" value="1"/>
</dbReference>
<feature type="signal peptide" evidence="6">
    <location>
        <begin position="1"/>
        <end position="23"/>
    </location>
</feature>
<feature type="transmembrane region" description="Helical" evidence="5">
    <location>
        <begin position="313"/>
        <end position="332"/>
    </location>
</feature>
<sequence length="583" mass="62726">MGNWPIVRGVIVFLFGCPAPSETSPFYKLPDFKPTGSSLPFSTTLELQMMETASETAHPAGATTDVRDVIEEQPATGYMHGWALASLTLAFMSIYLVLAIDNTILATAIPNITSDFKSLNDIGWYGSSYLIAQMALLPTCGRLYAFYNIKCVYCISLAVFEIGSIIAAVAPNSMTLIIGRAISGLGAAGLVSGTTTILSYCVSLKKQAMLSPIVLGMYNIGSAIGPLVGGSITDNKVLTWRFIFWINLPFGAVGLVLVWFTLRKPPPAVKGDLPWNQKLHQLDLPGATLLLGATVCLNLALQWGGIVYPWSDAEVFGCLIGFGLLLIAFLGLQFRGKENANIPLRIFRSRTVSASCGFMMLVQVAIVVHSYFWPIYFQSVRGTNARDSGINLLPLIVSNSLGTLCAGTIASRFGHYVPFMGLYQLVRADSPLGQWVGFQILSGLGYGICSQMPILAVQVVLNQPDIPTGLVMIMFFQMLGGALAPSVGQNLFTDGLLKNLSKVQGIDGAAVVAAGASGFRDIVPAELMSAVVDAFNSALRNVFWVGLATPALAWITSWAMEWRRLPDHNKQVTQTPAEEAGEK</sequence>
<dbReference type="GO" id="GO:0022857">
    <property type="term" value="F:transmembrane transporter activity"/>
    <property type="evidence" value="ECO:0007669"/>
    <property type="project" value="InterPro"/>
</dbReference>
<evidence type="ECO:0000256" key="3">
    <source>
        <dbReference type="ARBA" id="ARBA00022989"/>
    </source>
</evidence>
<dbReference type="Gene3D" id="1.20.1250.20">
    <property type="entry name" value="MFS general substrate transporter like domains"/>
    <property type="match status" value="1"/>
</dbReference>
<dbReference type="Proteomes" id="UP000234474">
    <property type="component" value="Unassembled WGS sequence"/>
</dbReference>
<evidence type="ECO:0000256" key="5">
    <source>
        <dbReference type="SAM" id="Phobius"/>
    </source>
</evidence>
<dbReference type="GeneID" id="36536996"/>
<dbReference type="GO" id="GO:0005886">
    <property type="term" value="C:plasma membrane"/>
    <property type="evidence" value="ECO:0007669"/>
    <property type="project" value="TreeGrafter"/>
</dbReference>
<gene>
    <name evidence="8" type="ORF">P174DRAFT_458469</name>
</gene>
<name>A0A2I1CB52_ASPN1</name>
<keyword evidence="2 5" id="KW-0812">Transmembrane</keyword>
<keyword evidence="9" id="KW-1185">Reference proteome</keyword>
<dbReference type="RefSeq" id="XP_024683445.1">
    <property type="nucleotide sequence ID" value="XM_024829670.1"/>
</dbReference>
<reference evidence="9" key="1">
    <citation type="journal article" date="2018" name="Proc. Natl. Acad. Sci. U.S.A.">
        <title>Linking secondary metabolites to gene clusters through genome sequencing of six diverse Aspergillus species.</title>
        <authorList>
            <person name="Kaerboelling I."/>
            <person name="Vesth T.C."/>
            <person name="Frisvad J.C."/>
            <person name="Nybo J.L."/>
            <person name="Theobald S."/>
            <person name="Kuo A."/>
            <person name="Bowyer P."/>
            <person name="Matsuda Y."/>
            <person name="Mondo S."/>
            <person name="Lyhne E.K."/>
            <person name="Kogle M.E."/>
            <person name="Clum A."/>
            <person name="Lipzen A."/>
            <person name="Salamov A."/>
            <person name="Ngan C.Y."/>
            <person name="Daum C."/>
            <person name="Chiniquy J."/>
            <person name="Barry K."/>
            <person name="LaButti K."/>
            <person name="Haridas S."/>
            <person name="Simmons B.A."/>
            <person name="Magnuson J.K."/>
            <person name="Mortensen U.H."/>
            <person name="Larsen T.O."/>
            <person name="Grigoriev I.V."/>
            <person name="Baker S.E."/>
            <person name="Andersen M.R."/>
        </authorList>
    </citation>
    <scope>NUCLEOTIDE SEQUENCE [LARGE SCALE GENOMIC DNA]</scope>
    <source>
        <strain evidence="9">IBT 16806</strain>
    </source>
</reference>
<dbReference type="VEuPathDB" id="FungiDB:P174DRAFT_458469"/>
<dbReference type="CDD" id="cd17502">
    <property type="entry name" value="MFS_Azr1_MDR_like"/>
    <property type="match status" value="1"/>
</dbReference>
<protein>
    <submittedName>
        <fullName evidence="8">Putative MFS toxin transporter</fullName>
    </submittedName>
</protein>